<feature type="non-terminal residue" evidence="1">
    <location>
        <position position="268"/>
    </location>
</feature>
<dbReference type="OrthoDB" id="2311365at2759"/>
<reference evidence="1" key="1">
    <citation type="submission" date="2021-06" db="EMBL/GenBank/DDBJ databases">
        <authorList>
            <person name="Kallberg Y."/>
            <person name="Tangrot J."/>
            <person name="Rosling A."/>
        </authorList>
    </citation>
    <scope>NUCLEOTIDE SEQUENCE</scope>
    <source>
        <strain evidence="1">MA453B</strain>
    </source>
</reference>
<organism evidence="1 2">
    <name type="scientific">Dentiscutata erythropus</name>
    <dbReference type="NCBI Taxonomy" id="1348616"/>
    <lineage>
        <taxon>Eukaryota</taxon>
        <taxon>Fungi</taxon>
        <taxon>Fungi incertae sedis</taxon>
        <taxon>Mucoromycota</taxon>
        <taxon>Glomeromycotina</taxon>
        <taxon>Glomeromycetes</taxon>
        <taxon>Diversisporales</taxon>
        <taxon>Gigasporaceae</taxon>
        <taxon>Dentiscutata</taxon>
    </lineage>
</organism>
<dbReference type="EMBL" id="CAJVPY010050639">
    <property type="protein sequence ID" value="CAG8813892.1"/>
    <property type="molecule type" value="Genomic_DNA"/>
</dbReference>
<evidence type="ECO:0000313" key="1">
    <source>
        <dbReference type="EMBL" id="CAG8813892.1"/>
    </source>
</evidence>
<proteinExistence type="predicted"/>
<name>A0A9N9K6A2_9GLOM</name>
<dbReference type="Proteomes" id="UP000789405">
    <property type="component" value="Unassembled WGS sequence"/>
</dbReference>
<feature type="non-terminal residue" evidence="1">
    <location>
        <position position="1"/>
    </location>
</feature>
<gene>
    <name evidence="1" type="ORF">DERYTH_LOCUS25875</name>
</gene>
<evidence type="ECO:0000313" key="2">
    <source>
        <dbReference type="Proteomes" id="UP000789405"/>
    </source>
</evidence>
<dbReference type="AlphaFoldDB" id="A0A9N9K6A2"/>
<keyword evidence="2" id="KW-1185">Reference proteome</keyword>
<comment type="caution">
    <text evidence="1">The sequence shown here is derived from an EMBL/GenBank/DDBJ whole genome shotgun (WGS) entry which is preliminary data.</text>
</comment>
<protein>
    <submittedName>
        <fullName evidence="1">5941_t:CDS:1</fullName>
    </submittedName>
</protein>
<accession>A0A9N9K6A2</accession>
<sequence length="268" mass="30988">KDEMRTFDKANYAFLMIVDYIDWMYQFKRKNTNNNDGEIYLLGENFNSLNSNSGIPAFFSSGYIEYAWRPDMKDGSTFNSLLLRITEYTCVIKHCGSEIKLNACQSRRDDGVSVDKIEFGIESKEVELHDISIHLKFTSYHNKSKQSRIRIPSSIDYETNELQYTNITLVLDTMILKLFIVEICLKDAAKDKDIAIGDIIIDAADINDIQFREYINPVLVTEIKIPCDGCEFQEHEAILYLNLNKLNVCKLENNKNDTILFDKGNYAF</sequence>